<organism evidence="6 7">
    <name type="scientific">Scomber scombrus</name>
    <name type="common">Atlantic mackerel</name>
    <name type="synonym">Scomber vernalis</name>
    <dbReference type="NCBI Taxonomy" id="13677"/>
    <lineage>
        <taxon>Eukaryota</taxon>
        <taxon>Metazoa</taxon>
        <taxon>Chordata</taxon>
        <taxon>Craniata</taxon>
        <taxon>Vertebrata</taxon>
        <taxon>Euteleostomi</taxon>
        <taxon>Actinopterygii</taxon>
        <taxon>Neopterygii</taxon>
        <taxon>Teleostei</taxon>
        <taxon>Neoteleostei</taxon>
        <taxon>Acanthomorphata</taxon>
        <taxon>Pelagiaria</taxon>
        <taxon>Scombriformes</taxon>
        <taxon>Scombridae</taxon>
        <taxon>Scomber</taxon>
    </lineage>
</organism>
<feature type="chain" id="PRO_5043606551" evidence="4">
    <location>
        <begin position="20"/>
        <end position="199"/>
    </location>
</feature>
<name>A0AAV1QII1_SCOSC</name>
<keyword evidence="7" id="KW-1185">Reference proteome</keyword>
<evidence type="ECO:0000256" key="1">
    <source>
        <dbReference type="ARBA" id="ARBA00004613"/>
    </source>
</evidence>
<dbReference type="InterPro" id="IPR050822">
    <property type="entry name" value="Cerebellin_Synaptic_Org"/>
</dbReference>
<feature type="domain" description="C1q" evidence="5">
    <location>
        <begin position="63"/>
        <end position="199"/>
    </location>
</feature>
<dbReference type="InterPro" id="IPR008983">
    <property type="entry name" value="Tumour_necrosis_fac-like_dom"/>
</dbReference>
<comment type="caution">
    <text evidence="6">The sequence shown here is derived from an EMBL/GenBank/DDBJ whole genome shotgun (WGS) entry which is preliminary data.</text>
</comment>
<dbReference type="Pfam" id="PF00386">
    <property type="entry name" value="C1q"/>
    <property type="match status" value="1"/>
</dbReference>
<evidence type="ECO:0000259" key="5">
    <source>
        <dbReference type="PROSITE" id="PS50871"/>
    </source>
</evidence>
<sequence>MTSAWFLVSLVYGLVGVQAFSPTDEFEFPTFDGATPEPGRDVYDLLQQLTARVEKLERECEDRGKPQVAFSASLLNTERKTHYGPFDSDTKLVFEKVTTNVGDAYDNTTGVFTAPVKGLYYLRLTGSVGDSGSLNAAVMKNGENMFAIFNTLGHHSSSSNGMTLVLEAGDQLGVMLWATRSIFDQSRLSTFSGFLVFPM</sequence>
<dbReference type="PRINTS" id="PR00007">
    <property type="entry name" value="COMPLEMNTC1Q"/>
</dbReference>
<dbReference type="Proteomes" id="UP001314229">
    <property type="component" value="Unassembled WGS sequence"/>
</dbReference>
<dbReference type="SMART" id="SM00110">
    <property type="entry name" value="C1Q"/>
    <property type="match status" value="1"/>
</dbReference>
<keyword evidence="2" id="KW-0964">Secreted</keyword>
<dbReference type="InterPro" id="IPR001073">
    <property type="entry name" value="C1q_dom"/>
</dbReference>
<accession>A0AAV1QII1</accession>
<dbReference type="PANTHER" id="PTHR22923">
    <property type="entry name" value="CEREBELLIN-RELATED"/>
    <property type="match status" value="1"/>
</dbReference>
<dbReference type="GO" id="GO:0005576">
    <property type="term" value="C:extracellular region"/>
    <property type="evidence" value="ECO:0007669"/>
    <property type="project" value="UniProtKB-SubCell"/>
</dbReference>
<reference evidence="6 7" key="1">
    <citation type="submission" date="2024-01" db="EMBL/GenBank/DDBJ databases">
        <authorList>
            <person name="Alioto T."/>
            <person name="Alioto T."/>
            <person name="Gomez Garrido J."/>
        </authorList>
    </citation>
    <scope>NUCLEOTIDE SEQUENCE [LARGE SCALE GENOMIC DNA]</scope>
</reference>
<keyword evidence="3 4" id="KW-0732">Signal</keyword>
<protein>
    <submittedName>
        <fullName evidence="6">Complement C1q tumor necrosis factor-related protein 3-like isoform X1</fullName>
    </submittedName>
</protein>
<gene>
    <name evidence="6" type="ORF">FSCOSCO3_A008003</name>
</gene>
<comment type="subcellular location">
    <subcellularLocation>
        <location evidence="1">Secreted</location>
    </subcellularLocation>
</comment>
<evidence type="ECO:0000313" key="7">
    <source>
        <dbReference type="Proteomes" id="UP001314229"/>
    </source>
</evidence>
<dbReference type="SUPFAM" id="SSF49842">
    <property type="entry name" value="TNF-like"/>
    <property type="match status" value="1"/>
</dbReference>
<dbReference type="Gene3D" id="2.60.120.40">
    <property type="match status" value="1"/>
</dbReference>
<dbReference type="PANTHER" id="PTHR22923:SF102">
    <property type="entry name" value="CEREBELLIN 13-RELATED"/>
    <property type="match status" value="1"/>
</dbReference>
<dbReference type="PROSITE" id="PS50871">
    <property type="entry name" value="C1Q"/>
    <property type="match status" value="1"/>
</dbReference>
<evidence type="ECO:0000313" key="6">
    <source>
        <dbReference type="EMBL" id="CAK6982441.1"/>
    </source>
</evidence>
<dbReference type="EMBL" id="CAWUFR010001024">
    <property type="protein sequence ID" value="CAK6982441.1"/>
    <property type="molecule type" value="Genomic_DNA"/>
</dbReference>
<feature type="signal peptide" evidence="4">
    <location>
        <begin position="1"/>
        <end position="19"/>
    </location>
</feature>
<evidence type="ECO:0000256" key="2">
    <source>
        <dbReference type="ARBA" id="ARBA00022525"/>
    </source>
</evidence>
<evidence type="ECO:0000256" key="4">
    <source>
        <dbReference type="SAM" id="SignalP"/>
    </source>
</evidence>
<proteinExistence type="predicted"/>
<evidence type="ECO:0000256" key="3">
    <source>
        <dbReference type="ARBA" id="ARBA00022729"/>
    </source>
</evidence>
<dbReference type="AlphaFoldDB" id="A0AAV1QII1"/>